<sequence length="76" mass="8194">MIEIKVNKGICSTNIQGKGDDVLVESAVALNGMIAGMTSDSGIPRKDMMRLICMVADKMNDSDHLEIRRNGGAKND</sequence>
<proteinExistence type="predicted"/>
<organism evidence="1">
    <name type="scientific">Siphoviridae sp. ctqED62</name>
    <dbReference type="NCBI Taxonomy" id="2826468"/>
    <lineage>
        <taxon>Viruses</taxon>
        <taxon>Duplodnaviria</taxon>
        <taxon>Heunggongvirae</taxon>
        <taxon>Uroviricota</taxon>
        <taxon>Caudoviricetes</taxon>
    </lineage>
</organism>
<accession>A0A8S5MR03</accession>
<name>A0A8S5MR03_9CAUD</name>
<dbReference type="EMBL" id="BK014965">
    <property type="protein sequence ID" value="DAD84753.1"/>
    <property type="molecule type" value="Genomic_DNA"/>
</dbReference>
<evidence type="ECO:0000313" key="1">
    <source>
        <dbReference type="EMBL" id="DAD84753.1"/>
    </source>
</evidence>
<reference evidence="1" key="1">
    <citation type="journal article" date="2021" name="Proc. Natl. Acad. Sci. U.S.A.">
        <title>A Catalog of Tens of Thousands of Viruses from Human Metagenomes Reveals Hidden Associations with Chronic Diseases.</title>
        <authorList>
            <person name="Tisza M.J."/>
            <person name="Buck C.B."/>
        </authorList>
    </citation>
    <scope>NUCLEOTIDE SEQUENCE</scope>
    <source>
        <strain evidence="1">CtqED62</strain>
    </source>
</reference>
<protein>
    <submittedName>
        <fullName evidence="1">Uncharacterized protein</fullName>
    </submittedName>
</protein>